<proteinExistence type="predicted"/>
<evidence type="ECO:0000256" key="1">
    <source>
        <dbReference type="SAM" id="SignalP"/>
    </source>
</evidence>
<feature type="signal peptide" evidence="1">
    <location>
        <begin position="1"/>
        <end position="16"/>
    </location>
</feature>
<keyword evidence="1" id="KW-0732">Signal</keyword>
<dbReference type="Proteomes" id="UP000298652">
    <property type="component" value="Chromosome 2"/>
</dbReference>
<reference evidence="2" key="1">
    <citation type="submission" date="2019-03" db="EMBL/GenBank/DDBJ databases">
        <title>WGS assembly of Setaria viridis.</title>
        <authorList>
            <person name="Huang P."/>
            <person name="Jenkins J."/>
            <person name="Grimwood J."/>
            <person name="Barry K."/>
            <person name="Healey A."/>
            <person name="Mamidi S."/>
            <person name="Sreedasyam A."/>
            <person name="Shu S."/>
            <person name="Feldman M."/>
            <person name="Wu J."/>
            <person name="Yu Y."/>
            <person name="Chen C."/>
            <person name="Johnson J."/>
            <person name="Rokhsar D."/>
            <person name="Baxter I."/>
            <person name="Schmutz J."/>
            <person name="Brutnell T."/>
            <person name="Kellogg E."/>
        </authorList>
    </citation>
    <scope>NUCLEOTIDE SEQUENCE [LARGE SCALE GENOMIC DNA]</scope>
</reference>
<dbReference type="EMBL" id="CM016553">
    <property type="protein sequence ID" value="TKW32488.1"/>
    <property type="molecule type" value="Genomic_DNA"/>
</dbReference>
<name>A0A4U6VRQ1_SETVI</name>
<sequence length="46" mass="5311">MLTLLNLLFITAFTTSWKRNSLIRETLISPRGPNRKKQISASKYSD</sequence>
<evidence type="ECO:0000313" key="2">
    <source>
        <dbReference type="EMBL" id="TKW32488.1"/>
    </source>
</evidence>
<gene>
    <name evidence="2" type="ORF">SEVIR_2G171333v2</name>
</gene>
<organism evidence="2 3">
    <name type="scientific">Setaria viridis</name>
    <name type="common">Green bristlegrass</name>
    <name type="synonym">Setaria italica subsp. viridis</name>
    <dbReference type="NCBI Taxonomy" id="4556"/>
    <lineage>
        <taxon>Eukaryota</taxon>
        <taxon>Viridiplantae</taxon>
        <taxon>Streptophyta</taxon>
        <taxon>Embryophyta</taxon>
        <taxon>Tracheophyta</taxon>
        <taxon>Spermatophyta</taxon>
        <taxon>Magnoliopsida</taxon>
        <taxon>Liliopsida</taxon>
        <taxon>Poales</taxon>
        <taxon>Poaceae</taxon>
        <taxon>PACMAD clade</taxon>
        <taxon>Panicoideae</taxon>
        <taxon>Panicodae</taxon>
        <taxon>Paniceae</taxon>
        <taxon>Cenchrinae</taxon>
        <taxon>Setaria</taxon>
    </lineage>
</organism>
<evidence type="ECO:0000313" key="3">
    <source>
        <dbReference type="Proteomes" id="UP000298652"/>
    </source>
</evidence>
<dbReference type="Gramene" id="TKW32488">
    <property type="protein sequence ID" value="TKW32488"/>
    <property type="gene ID" value="SEVIR_2G171333v2"/>
</dbReference>
<accession>A0A4U6VRQ1</accession>
<dbReference type="AlphaFoldDB" id="A0A4U6VRQ1"/>
<feature type="chain" id="PRO_5020575813" evidence="1">
    <location>
        <begin position="17"/>
        <end position="46"/>
    </location>
</feature>
<protein>
    <submittedName>
        <fullName evidence="2">Uncharacterized protein</fullName>
    </submittedName>
</protein>
<keyword evidence="3" id="KW-1185">Reference proteome</keyword>